<dbReference type="EMBL" id="AMFJ01000651">
    <property type="protein sequence ID" value="EKE26865.1"/>
    <property type="molecule type" value="Genomic_DNA"/>
</dbReference>
<evidence type="ECO:0008006" key="3">
    <source>
        <dbReference type="Google" id="ProtNLM"/>
    </source>
</evidence>
<reference evidence="2" key="1">
    <citation type="journal article" date="2012" name="Science">
        <title>Fermentation, hydrogen, and sulfur metabolism in multiple uncultivated bacterial phyla.</title>
        <authorList>
            <person name="Wrighton K.C."/>
            <person name="Thomas B.C."/>
            <person name="Sharon I."/>
            <person name="Miller C.S."/>
            <person name="Castelle C.J."/>
            <person name="VerBerkmoes N.C."/>
            <person name="Wilkins M.J."/>
            <person name="Hettich R.L."/>
            <person name="Lipton M.S."/>
            <person name="Williams K.H."/>
            <person name="Long P.E."/>
            <person name="Banfield J.F."/>
        </authorList>
    </citation>
    <scope>NUCLEOTIDE SEQUENCE [LARGE SCALE GENOMIC DNA]</scope>
</reference>
<name>K2GU38_9BACT</name>
<accession>K2GU38</accession>
<evidence type="ECO:0000313" key="2">
    <source>
        <dbReference type="EMBL" id="EKE26865.1"/>
    </source>
</evidence>
<dbReference type="PROSITE" id="PS51257">
    <property type="entry name" value="PROKAR_LIPOPROTEIN"/>
    <property type="match status" value="1"/>
</dbReference>
<comment type="caution">
    <text evidence="2">The sequence shown here is derived from an EMBL/GenBank/DDBJ whole genome shotgun (WGS) entry which is preliminary data.</text>
</comment>
<keyword evidence="1" id="KW-0732">Signal</keyword>
<evidence type="ECO:0000256" key="1">
    <source>
        <dbReference type="SAM" id="SignalP"/>
    </source>
</evidence>
<sequence>MKKIFFLSLFAFLLVSCGSSSTESDNNVKKHTGSGFVIDIPSSWTVVDNSQIPNIKSWKIELAVSSSDISSGFANNLVIIWEQLNEKITSKKYSTINYALTNWNYLEFSKLDEKTISFSDKDESNLYIFEAKYNTSTPKRKFLQTSKVCDNKVHLITIWISLDITDASKYENLIKSFECK</sequence>
<gene>
    <name evidence="2" type="ORF">ACD_4C00135G0004</name>
</gene>
<proteinExistence type="predicted"/>
<feature type="chain" id="PRO_5017258251" description="Lipoprotein" evidence="1">
    <location>
        <begin position="22"/>
        <end position="180"/>
    </location>
</feature>
<dbReference type="AlphaFoldDB" id="K2GU38"/>
<organism evidence="2">
    <name type="scientific">uncultured bacterium</name>
    <name type="common">gcode 4</name>
    <dbReference type="NCBI Taxonomy" id="1234023"/>
    <lineage>
        <taxon>Bacteria</taxon>
        <taxon>environmental samples</taxon>
    </lineage>
</organism>
<feature type="signal peptide" evidence="1">
    <location>
        <begin position="1"/>
        <end position="21"/>
    </location>
</feature>
<protein>
    <recommendedName>
        <fullName evidence="3">Lipoprotein</fullName>
    </recommendedName>
</protein>